<dbReference type="PANTHER" id="PTHR46586:SF3">
    <property type="entry name" value="ANKYRIN REPEAT-CONTAINING PROTEIN"/>
    <property type="match status" value="1"/>
</dbReference>
<name>F4Q1H6_CACFS</name>
<dbReference type="InterPro" id="IPR036770">
    <property type="entry name" value="Ankyrin_rpt-contain_sf"/>
</dbReference>
<protein>
    <recommendedName>
        <fullName evidence="4">Ankyrin repeat-containing protein</fullName>
    </recommendedName>
</protein>
<evidence type="ECO:0000313" key="3">
    <source>
        <dbReference type="Proteomes" id="UP000007797"/>
    </source>
</evidence>
<reference evidence="3" key="1">
    <citation type="journal article" date="2011" name="Genome Res.">
        <title>Phylogeny-wide analysis of social amoeba genomes highlights ancient origins for complex intercellular communication.</title>
        <authorList>
            <person name="Heidel A.J."/>
            <person name="Lawal H.M."/>
            <person name="Felder M."/>
            <person name="Schilde C."/>
            <person name="Helps N.R."/>
            <person name="Tunggal B."/>
            <person name="Rivero F."/>
            <person name="John U."/>
            <person name="Schleicher M."/>
            <person name="Eichinger L."/>
            <person name="Platzer M."/>
            <person name="Noegel A.A."/>
            <person name="Schaap P."/>
            <person name="Gloeckner G."/>
        </authorList>
    </citation>
    <scope>NUCLEOTIDE SEQUENCE [LARGE SCALE GENOMIC DNA]</scope>
    <source>
        <strain evidence="3">SH3</strain>
    </source>
</reference>
<evidence type="ECO:0000313" key="2">
    <source>
        <dbReference type="EMBL" id="EGG18677.1"/>
    </source>
</evidence>
<proteinExistence type="predicted"/>
<evidence type="ECO:0008006" key="4">
    <source>
        <dbReference type="Google" id="ProtNLM"/>
    </source>
</evidence>
<dbReference type="Gene3D" id="1.25.40.20">
    <property type="entry name" value="Ankyrin repeat-containing domain"/>
    <property type="match status" value="2"/>
</dbReference>
<organism evidence="2 3">
    <name type="scientific">Cavenderia fasciculata</name>
    <name type="common">Slime mold</name>
    <name type="synonym">Dictyostelium fasciculatum</name>
    <dbReference type="NCBI Taxonomy" id="261658"/>
    <lineage>
        <taxon>Eukaryota</taxon>
        <taxon>Amoebozoa</taxon>
        <taxon>Evosea</taxon>
        <taxon>Eumycetozoa</taxon>
        <taxon>Dictyostelia</taxon>
        <taxon>Acytosteliales</taxon>
        <taxon>Cavenderiaceae</taxon>
        <taxon>Cavenderia</taxon>
    </lineage>
</organism>
<dbReference type="EMBL" id="GL883018">
    <property type="protein sequence ID" value="EGG18677.1"/>
    <property type="molecule type" value="Genomic_DNA"/>
</dbReference>
<feature type="repeat" description="ANK" evidence="1">
    <location>
        <begin position="208"/>
        <end position="232"/>
    </location>
</feature>
<dbReference type="RefSeq" id="XP_004366581.1">
    <property type="nucleotide sequence ID" value="XM_004366524.1"/>
</dbReference>
<dbReference type="PROSITE" id="PS50088">
    <property type="entry name" value="ANK_REPEAT"/>
    <property type="match status" value="1"/>
</dbReference>
<dbReference type="AlphaFoldDB" id="F4Q1H6"/>
<dbReference type="KEGG" id="dfa:DFA_04173"/>
<dbReference type="InterPro" id="IPR052050">
    <property type="entry name" value="SecEffector_AnkRepeat"/>
</dbReference>
<dbReference type="SUPFAM" id="SSF48403">
    <property type="entry name" value="Ankyrin repeat"/>
    <property type="match status" value="1"/>
</dbReference>
<dbReference type="OrthoDB" id="6286668at2759"/>
<dbReference type="GeneID" id="14870551"/>
<dbReference type="Proteomes" id="UP000007797">
    <property type="component" value="Unassembled WGS sequence"/>
</dbReference>
<keyword evidence="3" id="KW-1185">Reference proteome</keyword>
<dbReference type="InterPro" id="IPR002110">
    <property type="entry name" value="Ankyrin_rpt"/>
</dbReference>
<dbReference type="Pfam" id="PF13637">
    <property type="entry name" value="Ank_4"/>
    <property type="match status" value="2"/>
</dbReference>
<evidence type="ECO:0000256" key="1">
    <source>
        <dbReference type="PROSITE-ProRule" id="PRU00023"/>
    </source>
</evidence>
<dbReference type="STRING" id="1054147.F4Q1H6"/>
<dbReference type="PANTHER" id="PTHR46586">
    <property type="entry name" value="ANKYRIN REPEAT-CONTAINING PROTEIN"/>
    <property type="match status" value="1"/>
</dbReference>
<sequence length="374" mass="43254">MKINQLSLQVLYRAINHAAKNGRLDIVEYLHLNRTEGCSTLAMDKAAMNGHFNVVQWLHWNRKEGGTTNALDFASTLEIVEFLDKNRQEGATKTAMDNAALMGRLDIIKYLDKNRTEGCSAQAIDNSIRNNHPDITKWLVENRSERFQAYSMDYAIKPFQETNEMIYYIHENSKIKCTPNATKAIEMGRLDLVEFFYQHYRAAAMWTYGLTPLSDAAFNGHLDIVQFLFKTGNYGHHILNAIERASNNGHLNVIKFLYLNRTNEMNLSKSLSNAINYNQHNNNYLDVVKYIIETDPKGYWPKQDPPQFKRSNTQAYDVFSLLLEYKMIDSTKINSDYIRLMYSRGLFELVDLCNSLSKINTKIENESNITIPWI</sequence>
<gene>
    <name evidence="2" type="ORF">DFA_04173</name>
</gene>
<accession>F4Q1H6</accession>
<keyword evidence="1" id="KW-0040">ANK repeat</keyword>
<dbReference type="PROSITE" id="PS50297">
    <property type="entry name" value="ANK_REP_REGION"/>
    <property type="match status" value="1"/>
</dbReference>